<organism evidence="2">
    <name type="scientific">Darwinula stevensoni</name>
    <dbReference type="NCBI Taxonomy" id="69355"/>
    <lineage>
        <taxon>Eukaryota</taxon>
        <taxon>Metazoa</taxon>
        <taxon>Ecdysozoa</taxon>
        <taxon>Arthropoda</taxon>
        <taxon>Crustacea</taxon>
        <taxon>Oligostraca</taxon>
        <taxon>Ostracoda</taxon>
        <taxon>Podocopa</taxon>
        <taxon>Podocopida</taxon>
        <taxon>Darwinulocopina</taxon>
        <taxon>Darwinuloidea</taxon>
        <taxon>Darwinulidae</taxon>
        <taxon>Darwinula</taxon>
    </lineage>
</organism>
<feature type="compositionally biased region" description="Polar residues" evidence="1">
    <location>
        <begin position="324"/>
        <end position="333"/>
    </location>
</feature>
<evidence type="ECO:0000256" key="1">
    <source>
        <dbReference type="SAM" id="MobiDB-lite"/>
    </source>
</evidence>
<dbReference type="EMBL" id="CAJPEV010001627">
    <property type="protein sequence ID" value="CAG0893589.1"/>
    <property type="molecule type" value="Genomic_DNA"/>
</dbReference>
<feature type="compositionally biased region" description="Basic and acidic residues" evidence="1">
    <location>
        <begin position="345"/>
        <end position="355"/>
    </location>
</feature>
<reference evidence="2" key="1">
    <citation type="submission" date="2020-11" db="EMBL/GenBank/DDBJ databases">
        <authorList>
            <person name="Tran Van P."/>
        </authorList>
    </citation>
    <scope>NUCLEOTIDE SEQUENCE</scope>
</reference>
<name>A0A7R9A7I9_9CRUS</name>
<sequence>MDSEAEEGMRNETFDDEDSEDEERLHIDDNPVIKQEVSEDTDTNFSTGSIDLSRYPYLEPFGRHFLARDFPSALYPALKMEENADKEARGISKRTRIGHSRRGGKRGPRRVPFFIQEIASSTKKSEGSPLYNFDAANEVLKAREICTSLQTALSDSKKNQGLLTALCLAENPGEDASLNHLESEEEEKRTVNGINLPYMGQMTLNNSKPRRGRKPKKADICHLISKNYGLRPVMPKASRAKKIPPLRRILPSDREFLLNPTPTHPYKEKEEEPLNLCVRDGIQESKTTEMKTEEKEGLWWSPSAPLLLQALQTPPLTFPDIAGQGQNQGQESVVQPDPSAFPLQSRDDWDRLRENRKLRHSSTKRGAGKRNPISVPPQSQPQTQSQAAEVSICKFKFRGGQKPCLERKKMLSVDSGGNLHFFTKALDAQVNPTGDVCDDQRSIVENNQSNNHHHDHSHPHRRPVPSNSSLASKRKSRKSLVREKLEKTFKDRGFLIQTQQFEAPQGATFCKFRQLKKFTRYLFRSWKDYLPAGGGAPTN</sequence>
<accession>A0A7R9A7I9</accession>
<keyword evidence="3" id="KW-1185">Reference proteome</keyword>
<feature type="region of interest" description="Disordered" evidence="1">
    <location>
        <begin position="1"/>
        <end position="48"/>
    </location>
</feature>
<feature type="compositionally biased region" description="Basic residues" evidence="1">
    <location>
        <begin position="356"/>
        <end position="368"/>
    </location>
</feature>
<evidence type="ECO:0000313" key="2">
    <source>
        <dbReference type="EMBL" id="CAD7247901.1"/>
    </source>
</evidence>
<protein>
    <submittedName>
        <fullName evidence="2">Uncharacterized protein</fullName>
    </submittedName>
</protein>
<feature type="region of interest" description="Disordered" evidence="1">
    <location>
        <begin position="317"/>
        <end position="387"/>
    </location>
</feature>
<feature type="region of interest" description="Disordered" evidence="1">
    <location>
        <begin position="447"/>
        <end position="481"/>
    </location>
</feature>
<dbReference type="AlphaFoldDB" id="A0A7R9A7I9"/>
<dbReference type="EMBL" id="LR901144">
    <property type="protein sequence ID" value="CAD7247901.1"/>
    <property type="molecule type" value="Genomic_DNA"/>
</dbReference>
<evidence type="ECO:0000313" key="3">
    <source>
        <dbReference type="Proteomes" id="UP000677054"/>
    </source>
</evidence>
<dbReference type="OrthoDB" id="6348149at2759"/>
<dbReference type="Proteomes" id="UP000677054">
    <property type="component" value="Unassembled WGS sequence"/>
</dbReference>
<proteinExistence type="predicted"/>
<feature type="compositionally biased region" description="Basic residues" evidence="1">
    <location>
        <begin position="451"/>
        <end position="463"/>
    </location>
</feature>
<gene>
    <name evidence="2" type="ORF">DSTB1V02_LOCUS7726</name>
</gene>